<dbReference type="GO" id="GO:0005686">
    <property type="term" value="C:U2 snRNP"/>
    <property type="evidence" value="ECO:0000318"/>
    <property type="project" value="GO_Central"/>
</dbReference>
<feature type="region of interest" description="Disordered" evidence="1">
    <location>
        <begin position="1"/>
        <end position="111"/>
    </location>
</feature>
<evidence type="ECO:0000259" key="2">
    <source>
        <dbReference type="SMART" id="SM00581"/>
    </source>
</evidence>
<dbReference type="EMBL" id="AE016819">
    <property type="protein sequence ID" value="AAS53910.1"/>
    <property type="molecule type" value="Genomic_DNA"/>
</dbReference>
<dbReference type="Pfam" id="PF04046">
    <property type="entry name" value="PSP"/>
    <property type="match status" value="1"/>
</dbReference>
<dbReference type="KEGG" id="ago:AGOS_AFR539C"/>
<dbReference type="GO" id="GO:0071011">
    <property type="term" value="C:precatalytic spliceosome"/>
    <property type="evidence" value="ECO:0000318"/>
    <property type="project" value="GO_Central"/>
</dbReference>
<dbReference type="PANTHER" id="PTHR12785">
    <property type="entry name" value="SPLICING FACTOR 3B"/>
    <property type="match status" value="1"/>
</dbReference>
<feature type="compositionally biased region" description="Low complexity" evidence="1">
    <location>
        <begin position="62"/>
        <end position="74"/>
    </location>
</feature>
<feature type="compositionally biased region" description="Basic and acidic residues" evidence="1">
    <location>
        <begin position="22"/>
        <end position="38"/>
    </location>
</feature>
<dbReference type="Proteomes" id="UP000000591">
    <property type="component" value="Chromosome VI"/>
</dbReference>
<dbReference type="InterPro" id="IPR006568">
    <property type="entry name" value="PSP_pro-rich"/>
</dbReference>
<dbReference type="FunCoup" id="Q752N5">
    <property type="interactions" value="234"/>
</dbReference>
<dbReference type="OrthoDB" id="10260794at2759"/>
<feature type="domain" description="PSP proline-rich" evidence="2">
    <location>
        <begin position="263"/>
        <end position="316"/>
    </location>
</feature>
<dbReference type="HOGENOM" id="CLU_014435_2_1_1"/>
<name>Q752N5_EREGS</name>
<dbReference type="SMART" id="SM00581">
    <property type="entry name" value="PSP"/>
    <property type="match status" value="1"/>
</dbReference>
<reference evidence="3 4" key="1">
    <citation type="journal article" date="2004" name="Science">
        <title>The Ashbya gossypii genome as a tool for mapping the ancient Saccharomyces cerevisiae genome.</title>
        <authorList>
            <person name="Dietrich F.S."/>
            <person name="Voegeli S."/>
            <person name="Brachat S."/>
            <person name="Lerch A."/>
            <person name="Gates K."/>
            <person name="Steiner S."/>
            <person name="Mohr C."/>
            <person name="Pohlmann R."/>
            <person name="Luedi P."/>
            <person name="Choi S."/>
            <person name="Wing R.A."/>
            <person name="Flavier A."/>
            <person name="Gaffney T.D."/>
            <person name="Philippsen P."/>
        </authorList>
    </citation>
    <scope>NUCLEOTIDE SEQUENCE [LARGE SCALE GENOMIC DNA]</scope>
    <source>
        <strain evidence="4">ATCC 10895 / CBS 109.51 / FGSC 9923 / NRRL Y-1056</strain>
    </source>
</reference>
<dbReference type="InterPro" id="IPR052584">
    <property type="entry name" value="U2_snRNP_Complex_Component"/>
</dbReference>
<dbReference type="GO" id="GO:0000398">
    <property type="term" value="P:mRNA splicing, via spliceosome"/>
    <property type="evidence" value="ECO:0000318"/>
    <property type="project" value="GO_Central"/>
</dbReference>
<dbReference type="AlphaFoldDB" id="Q752N5"/>
<dbReference type="Pfam" id="PF04037">
    <property type="entry name" value="DUF382"/>
    <property type="match status" value="1"/>
</dbReference>
<evidence type="ECO:0000313" key="3">
    <source>
        <dbReference type="EMBL" id="AAS53910.1"/>
    </source>
</evidence>
<dbReference type="InParanoid" id="Q752N5"/>
<keyword evidence="4" id="KW-1185">Reference proteome</keyword>
<dbReference type="PANTHER" id="PTHR12785:SF6">
    <property type="entry name" value="SPLICING FACTOR 3B SUBUNIT 2"/>
    <property type="match status" value="1"/>
</dbReference>
<sequence length="423" mass="47398">MRIKTAAAMGAARKRNRQRGKAASDRRSELAVLVDERRRQRAPGAPPEVPGSAARRTEVDPAFAEVFARFEAVQAPPPPVSSSEPAPAPPQAETPDSDGGSAPAGARRRDQRPALAELKALVPHPELIQWYDCDAQDPHLLVHIKASKNVVPVPAHWQTKREYLSGRSLLEKRPFELPDVIKQTDIESMRNALSGVSEDKTLKQEARARVQPKMGRLDLDYVKLHDAFFKLGRNWRPDIMLQYGDMYYENRNLDQEAHWTRMRRRYRPGRLSLPLRKALGLAEGRTPVWCKKWKEVGLPPGYPGFKVAGINWDMSNLRADVYGEWKLSAHPRAPELFGSIVSFETDHAAYTAHPRERGQHTTPSTDKPAPANDPLPQELHVGPASSEAQEPAPVTKSVPKTEDALGDRFKTLPENDVVDNFQF</sequence>
<dbReference type="InterPro" id="IPR007180">
    <property type="entry name" value="DUF382"/>
</dbReference>
<dbReference type="GeneID" id="4622365"/>
<feature type="compositionally biased region" description="Basic and acidic residues" evidence="1">
    <location>
        <begin position="399"/>
        <end position="413"/>
    </location>
</feature>
<organism evidence="3 4">
    <name type="scientific">Eremothecium gossypii (strain ATCC 10895 / CBS 109.51 / FGSC 9923 / NRRL Y-1056)</name>
    <name type="common">Yeast</name>
    <name type="synonym">Ashbya gossypii</name>
    <dbReference type="NCBI Taxonomy" id="284811"/>
    <lineage>
        <taxon>Eukaryota</taxon>
        <taxon>Fungi</taxon>
        <taxon>Dikarya</taxon>
        <taxon>Ascomycota</taxon>
        <taxon>Saccharomycotina</taxon>
        <taxon>Saccharomycetes</taxon>
        <taxon>Saccharomycetales</taxon>
        <taxon>Saccharomycetaceae</taxon>
        <taxon>Eremothecium</taxon>
    </lineage>
</organism>
<dbReference type="GO" id="GO:0071013">
    <property type="term" value="C:catalytic step 2 spliceosome"/>
    <property type="evidence" value="ECO:0000318"/>
    <property type="project" value="GO_Central"/>
</dbReference>
<dbReference type="RefSeq" id="NP_986086.1">
    <property type="nucleotide sequence ID" value="NM_212222.1"/>
</dbReference>
<feature type="compositionally biased region" description="Pro residues" evidence="1">
    <location>
        <begin position="75"/>
        <end position="92"/>
    </location>
</feature>
<proteinExistence type="predicted"/>
<dbReference type="eggNOG" id="KOG2330">
    <property type="taxonomic scope" value="Eukaryota"/>
</dbReference>
<protein>
    <submittedName>
        <fullName evidence="3">AFR539Cp</fullName>
    </submittedName>
</protein>
<accession>Q752N5</accession>
<gene>
    <name evidence="3" type="ORF">AGOS_AFR539C</name>
</gene>
<evidence type="ECO:0000313" key="4">
    <source>
        <dbReference type="Proteomes" id="UP000000591"/>
    </source>
</evidence>
<feature type="region of interest" description="Disordered" evidence="1">
    <location>
        <begin position="353"/>
        <end position="423"/>
    </location>
</feature>
<dbReference type="STRING" id="284811.Q752N5"/>
<dbReference type="GO" id="GO:0005684">
    <property type="term" value="C:U2-type spliceosomal complex"/>
    <property type="evidence" value="ECO:0000318"/>
    <property type="project" value="GO_Central"/>
</dbReference>
<reference evidence="4" key="2">
    <citation type="journal article" date="2013" name="G3 (Bethesda)">
        <title>Genomes of Ashbya fungi isolated from insects reveal four mating-type loci, numerous translocations, lack of transposons, and distinct gene duplications.</title>
        <authorList>
            <person name="Dietrich F.S."/>
            <person name="Voegeli S."/>
            <person name="Kuo S."/>
            <person name="Philippsen P."/>
        </authorList>
    </citation>
    <scope>GENOME REANNOTATION</scope>
    <source>
        <strain evidence="4">ATCC 10895 / CBS 109.51 / FGSC 9923 / NRRL Y-1056</strain>
    </source>
</reference>
<evidence type="ECO:0000256" key="1">
    <source>
        <dbReference type="SAM" id="MobiDB-lite"/>
    </source>
</evidence>